<keyword evidence="3" id="KW-0812">Transmembrane</keyword>
<evidence type="ECO:0000256" key="2">
    <source>
        <dbReference type="SAM" id="MobiDB-lite"/>
    </source>
</evidence>
<name>A0ABM6J4M7_9PSED</name>
<dbReference type="InterPro" id="IPR002110">
    <property type="entry name" value="Ankyrin_rpt"/>
</dbReference>
<evidence type="ECO:0000313" key="5">
    <source>
        <dbReference type="EMBL" id="AQW69400.1"/>
    </source>
</evidence>
<feature type="compositionally biased region" description="Low complexity" evidence="2">
    <location>
        <begin position="276"/>
        <end position="286"/>
    </location>
</feature>
<protein>
    <recommendedName>
        <fullName evidence="4">DUF2314 domain-containing protein</fullName>
    </recommendedName>
</protein>
<sequence>MTEQIIYPADDNSPALQTAIANAQATFKFFWRELSWEARRIIKGLDMAAVKMAFPVHGDDPELPTVENMWLSEVAFDGVSISGVLLNEPEWATGFDASQRVTLPFSALTDWMYVSAGEVYGGFTIDAMRSEMPAAERAEHDAAWGLQFAEPGFVALVPAPKGQSQVLLSRALDTPADAQALKQLEEADHPMAVNMVAQVHDALVQHPAMVTDPDEGGWLLLHRETLAGNYPVVSALLEHGADTSALNSLGQTPLQLAEQAGWPRLVRLLRGEEAPLAAPQAPAQQARFAEPDKAQTHTRPHAQTQPREHSRSRWMFVAGVVIVVVMIWLLAR</sequence>
<gene>
    <name evidence="5" type="ORF">B2J77_14795</name>
</gene>
<evidence type="ECO:0000313" key="6">
    <source>
        <dbReference type="Proteomes" id="UP000191010"/>
    </source>
</evidence>
<evidence type="ECO:0000256" key="1">
    <source>
        <dbReference type="PROSITE-ProRule" id="PRU00023"/>
    </source>
</evidence>
<keyword evidence="1" id="KW-0040">ANK repeat</keyword>
<feature type="region of interest" description="Disordered" evidence="2">
    <location>
        <begin position="276"/>
        <end position="309"/>
    </location>
</feature>
<feature type="repeat" description="ANK" evidence="1">
    <location>
        <begin position="216"/>
        <end position="248"/>
    </location>
</feature>
<dbReference type="Pfam" id="PF10077">
    <property type="entry name" value="DUF2314"/>
    <property type="match status" value="1"/>
</dbReference>
<dbReference type="SUPFAM" id="SSF48403">
    <property type="entry name" value="Ankyrin repeat"/>
    <property type="match status" value="1"/>
</dbReference>
<dbReference type="Proteomes" id="UP000191010">
    <property type="component" value="Chromosome"/>
</dbReference>
<feature type="transmembrane region" description="Helical" evidence="3">
    <location>
        <begin position="314"/>
        <end position="331"/>
    </location>
</feature>
<evidence type="ECO:0000256" key="3">
    <source>
        <dbReference type="SAM" id="Phobius"/>
    </source>
</evidence>
<proteinExistence type="predicted"/>
<dbReference type="PROSITE" id="PS50088">
    <property type="entry name" value="ANK_REPEAT"/>
    <property type="match status" value="1"/>
</dbReference>
<feature type="domain" description="DUF2314" evidence="4">
    <location>
        <begin position="15"/>
        <end position="148"/>
    </location>
</feature>
<organism evidence="5 6">
    <name type="scientific">Pseudomonas parafulva</name>
    <dbReference type="NCBI Taxonomy" id="157782"/>
    <lineage>
        <taxon>Bacteria</taxon>
        <taxon>Pseudomonadati</taxon>
        <taxon>Pseudomonadota</taxon>
        <taxon>Gammaproteobacteria</taxon>
        <taxon>Pseudomonadales</taxon>
        <taxon>Pseudomonadaceae</taxon>
        <taxon>Pseudomonas</taxon>
    </lineage>
</organism>
<dbReference type="Gene3D" id="1.25.40.20">
    <property type="entry name" value="Ankyrin repeat-containing domain"/>
    <property type="match status" value="1"/>
</dbReference>
<dbReference type="InterPro" id="IPR036770">
    <property type="entry name" value="Ankyrin_rpt-contain_sf"/>
</dbReference>
<dbReference type="EMBL" id="CP019952">
    <property type="protein sequence ID" value="AQW69400.1"/>
    <property type="molecule type" value="Genomic_DNA"/>
</dbReference>
<keyword evidence="6" id="KW-1185">Reference proteome</keyword>
<reference evidence="5 6" key="1">
    <citation type="submission" date="2017-02" db="EMBL/GenBank/DDBJ databases">
        <authorList>
            <person name="Guo L."/>
        </authorList>
    </citation>
    <scope>NUCLEOTIDE SEQUENCE [LARGE SCALE GENOMIC DNA]</scope>
    <source>
        <strain evidence="5 6">PRS09-11288</strain>
    </source>
</reference>
<evidence type="ECO:0000259" key="4">
    <source>
        <dbReference type="Pfam" id="PF10077"/>
    </source>
</evidence>
<dbReference type="RefSeq" id="WP_078478913.1">
    <property type="nucleotide sequence ID" value="NZ_CP019952.1"/>
</dbReference>
<accession>A0ABM6J4M7</accession>
<keyword evidence="3" id="KW-0472">Membrane</keyword>
<keyword evidence="3" id="KW-1133">Transmembrane helix</keyword>
<dbReference type="InterPro" id="IPR018756">
    <property type="entry name" value="DUF2314"/>
</dbReference>